<comment type="caution">
    <text evidence="1">The sequence shown here is derived from an EMBL/GenBank/DDBJ whole genome shotgun (WGS) entry which is preliminary data.</text>
</comment>
<evidence type="ECO:0000313" key="1">
    <source>
        <dbReference type="EMBL" id="RCX15557.1"/>
    </source>
</evidence>
<name>A0A369B4S1_9BACL</name>
<gene>
    <name evidence="1" type="ORF">DFP94_1144</name>
</gene>
<accession>A0A369B4S1</accession>
<keyword evidence="2" id="KW-1185">Reference proteome</keyword>
<reference evidence="1 2" key="1">
    <citation type="submission" date="2018-07" db="EMBL/GenBank/DDBJ databases">
        <title>Genomic Encyclopedia of Type Strains, Phase III (KMG-III): the genomes of soil and plant-associated and newly described type strains.</title>
        <authorList>
            <person name="Whitman W."/>
        </authorList>
    </citation>
    <scope>NUCLEOTIDE SEQUENCE [LARGE SCALE GENOMIC DNA]</scope>
    <source>
        <strain evidence="1 2">CECT 8333</strain>
    </source>
</reference>
<dbReference type="Gene3D" id="3.30.470.20">
    <property type="entry name" value="ATP-grasp fold, B domain"/>
    <property type="match status" value="1"/>
</dbReference>
<evidence type="ECO:0000313" key="2">
    <source>
        <dbReference type="Proteomes" id="UP000253090"/>
    </source>
</evidence>
<dbReference type="InterPro" id="IPR026838">
    <property type="entry name" value="YheC/D"/>
</dbReference>
<proteinExistence type="predicted"/>
<protein>
    <submittedName>
        <fullName evidence="1">YheC/D-like protein</fullName>
    </submittedName>
</protein>
<sequence length="264" mass="30934">MERKDSQLAIQRIASKWEKTIILRQKELIRAYIPETRKYTFEHLKEMIDIHGLVYVKPDRGTYGNGVMSIEPWCDELEPESPVQYKLRFGIQSELYPALEELHAAVSERIDKKFYLIQKGITLLTFRRRKFDIRALVQKTPQKTWETTGFIGRVAAQQKIITNYHGGGSVMPIEELLSPYLEAKEYLQLYKEMKQVGILAAAQLTRKFPNLKEIGLDIAIDEQFKIWILEVNTLPALFPFKKLQNKDIYKKIHRYAVAYGRLKK</sequence>
<dbReference type="Proteomes" id="UP000253090">
    <property type="component" value="Unassembled WGS sequence"/>
</dbReference>
<dbReference type="EMBL" id="QPJW01000014">
    <property type="protein sequence ID" value="RCX15557.1"/>
    <property type="molecule type" value="Genomic_DNA"/>
</dbReference>
<dbReference type="SUPFAM" id="SSF56059">
    <property type="entry name" value="Glutathione synthetase ATP-binding domain-like"/>
    <property type="match status" value="1"/>
</dbReference>
<organism evidence="1 2">
    <name type="scientific">Fontibacillus phaseoli</name>
    <dbReference type="NCBI Taxonomy" id="1416533"/>
    <lineage>
        <taxon>Bacteria</taxon>
        <taxon>Bacillati</taxon>
        <taxon>Bacillota</taxon>
        <taxon>Bacilli</taxon>
        <taxon>Bacillales</taxon>
        <taxon>Paenibacillaceae</taxon>
        <taxon>Fontibacillus</taxon>
    </lineage>
</organism>
<dbReference type="OrthoDB" id="7869153at2"/>
<dbReference type="Pfam" id="PF14398">
    <property type="entry name" value="ATPgrasp_YheCD"/>
    <property type="match status" value="1"/>
</dbReference>
<dbReference type="AlphaFoldDB" id="A0A369B4S1"/>